<dbReference type="RefSeq" id="WP_172343650.1">
    <property type="nucleotide sequence ID" value="NZ_CASYYZ010000004.1"/>
</dbReference>
<dbReference type="Proteomes" id="UP000820977">
    <property type="component" value="Unassembled WGS sequence"/>
</dbReference>
<comment type="caution">
    <text evidence="1">The sequence shown here is derived from an EMBL/GenBank/DDBJ whole genome shotgun (WGS) entry which is preliminary data.</text>
</comment>
<protein>
    <submittedName>
        <fullName evidence="1">Uncharacterized protein</fullName>
    </submittedName>
</protein>
<keyword evidence="2" id="KW-1185">Reference proteome</keyword>
<organism evidence="1 2">
    <name type="scientific">Xylanibacter caecicola</name>
    <dbReference type="NCBI Taxonomy" id="2736294"/>
    <lineage>
        <taxon>Bacteria</taxon>
        <taxon>Pseudomonadati</taxon>
        <taxon>Bacteroidota</taxon>
        <taxon>Bacteroidia</taxon>
        <taxon>Bacteroidales</taxon>
        <taxon>Prevotellaceae</taxon>
        <taxon>Xylanibacter</taxon>
    </lineage>
</organism>
<reference evidence="1 2" key="1">
    <citation type="submission" date="2020-05" db="EMBL/GenBank/DDBJ databases">
        <title>Distinct polysaccharide utilization as determinants for interspecies competition between intestinal Prevotella spp.</title>
        <authorList>
            <person name="Galvez E.J.C."/>
            <person name="Iljazovic A."/>
            <person name="Strowig T."/>
        </authorList>
    </citation>
    <scope>NUCLEOTIDE SEQUENCE [LARGE SCALE GENOMIC DNA]</scope>
    <source>
        <strain evidence="1 2">PCHR</strain>
    </source>
</reference>
<dbReference type="EMBL" id="JABKKJ010000001">
    <property type="protein sequence ID" value="NPE24127.1"/>
    <property type="molecule type" value="Genomic_DNA"/>
</dbReference>
<proteinExistence type="predicted"/>
<gene>
    <name evidence="1" type="ORF">HPS54_01115</name>
</gene>
<sequence length="80" mass="9035">MDETCHAVSDAPWSIPTGEKALFWKEIKGDKGRYVACATVDKGQMSLNKQSDIRLLSPYIFPYLPLSPYSIFPELTLIIK</sequence>
<evidence type="ECO:0000313" key="2">
    <source>
        <dbReference type="Proteomes" id="UP000820977"/>
    </source>
</evidence>
<evidence type="ECO:0000313" key="1">
    <source>
        <dbReference type="EMBL" id="NPE24127.1"/>
    </source>
</evidence>
<name>A0ABX2B141_9BACT</name>
<accession>A0ABX2B141</accession>